<proteinExistence type="predicted"/>
<protein>
    <submittedName>
        <fullName evidence="2">Uncharacterized protein</fullName>
    </submittedName>
</protein>
<gene>
    <name evidence="2" type="ORF">ACD_78C00376G0003</name>
</gene>
<sequence>MRTFSYILLGIVIIFVVNIVISLTVPSYRENLILMREKIIGKKISTPVDENKTIPQQSTELTGSIVLVKTGAMVMENNTGTTVIIPTQTGSVATWSVVTTHSGAQINQIIVPTINTPIEPNIPLSGLFLAKIMPDIDLKKTENKGMFNIYLFNKIPFTTYVDEKKKIKVYAFDETYDTMLANLKLTSSVYKINETDQFFWYTFFLNPTRKDSTIRFVTAMEGRAIGVEVPKSYYPTLKNILLKE</sequence>
<keyword evidence="1" id="KW-0812">Transmembrane</keyword>
<keyword evidence="1" id="KW-0472">Membrane</keyword>
<dbReference type="AlphaFoldDB" id="K1YW69"/>
<accession>K1YW69</accession>
<keyword evidence="1" id="KW-1133">Transmembrane helix</keyword>
<dbReference type="EMBL" id="AMFJ01034376">
    <property type="protein sequence ID" value="EKD29514.1"/>
    <property type="molecule type" value="Genomic_DNA"/>
</dbReference>
<reference evidence="2" key="1">
    <citation type="journal article" date="2012" name="Science">
        <title>Fermentation, hydrogen, and sulfur metabolism in multiple uncultivated bacterial phyla.</title>
        <authorList>
            <person name="Wrighton K.C."/>
            <person name="Thomas B.C."/>
            <person name="Sharon I."/>
            <person name="Miller C.S."/>
            <person name="Castelle C.J."/>
            <person name="VerBerkmoes N.C."/>
            <person name="Wilkins M.J."/>
            <person name="Hettich R.L."/>
            <person name="Lipton M.S."/>
            <person name="Williams K.H."/>
            <person name="Long P.E."/>
            <person name="Banfield J.F."/>
        </authorList>
    </citation>
    <scope>NUCLEOTIDE SEQUENCE [LARGE SCALE GENOMIC DNA]</scope>
</reference>
<name>K1YW69_9BACT</name>
<comment type="caution">
    <text evidence="2">The sequence shown here is derived from an EMBL/GenBank/DDBJ whole genome shotgun (WGS) entry which is preliminary data.</text>
</comment>
<feature type="transmembrane region" description="Helical" evidence="1">
    <location>
        <begin position="6"/>
        <end position="28"/>
    </location>
</feature>
<evidence type="ECO:0000313" key="2">
    <source>
        <dbReference type="EMBL" id="EKD29514.1"/>
    </source>
</evidence>
<organism evidence="2">
    <name type="scientific">uncultured bacterium</name>
    <name type="common">gcode 4</name>
    <dbReference type="NCBI Taxonomy" id="1234023"/>
    <lineage>
        <taxon>Bacteria</taxon>
        <taxon>environmental samples</taxon>
    </lineage>
</organism>
<evidence type="ECO:0000256" key="1">
    <source>
        <dbReference type="SAM" id="Phobius"/>
    </source>
</evidence>